<gene>
    <name evidence="2" type="ORF">OCU04_004198</name>
</gene>
<organism evidence="2 3">
    <name type="scientific">Sclerotinia nivalis</name>
    <dbReference type="NCBI Taxonomy" id="352851"/>
    <lineage>
        <taxon>Eukaryota</taxon>
        <taxon>Fungi</taxon>
        <taxon>Dikarya</taxon>
        <taxon>Ascomycota</taxon>
        <taxon>Pezizomycotina</taxon>
        <taxon>Leotiomycetes</taxon>
        <taxon>Helotiales</taxon>
        <taxon>Sclerotiniaceae</taxon>
        <taxon>Sclerotinia</taxon>
    </lineage>
</organism>
<dbReference type="EMBL" id="JAPEIS010000004">
    <property type="protein sequence ID" value="KAJ8066814.1"/>
    <property type="molecule type" value="Genomic_DNA"/>
</dbReference>
<evidence type="ECO:0000313" key="2">
    <source>
        <dbReference type="EMBL" id="KAJ8066814.1"/>
    </source>
</evidence>
<reference evidence="2" key="1">
    <citation type="submission" date="2022-11" db="EMBL/GenBank/DDBJ databases">
        <title>Genome Resource of Sclerotinia nivalis Strain SnTB1, a Plant Pathogen Isolated from American Ginseng.</title>
        <authorList>
            <person name="Fan S."/>
        </authorList>
    </citation>
    <scope>NUCLEOTIDE SEQUENCE</scope>
    <source>
        <strain evidence="2">SnTB1</strain>
    </source>
</reference>
<keyword evidence="3" id="KW-1185">Reference proteome</keyword>
<proteinExistence type="predicted"/>
<dbReference type="AlphaFoldDB" id="A0A9X0DKW6"/>
<protein>
    <submittedName>
        <fullName evidence="2">Uncharacterized protein</fullName>
    </submittedName>
</protein>
<sequence>MASRAVIAVEAKFSQMMRSGELISAEALAYGSFKGVAGNDQCFSYRLSPRHAYSSHQAPAVLKTYNPDHYRIKHLFANKTSPLWISIYCAKLNGGNKKVIRTHMVRRVRTAMTEALKRHGYDLSGRKVSNDVERNKNGDLVGTMIISTKERSLTAKMDVLQEQAEMAVATMIRKSGQEFGSRQTNPYQNFNQQGKGANDTKRAQTGNRVRGGENGTTVNSPQKKPFKKNKVFGGMSYRQK</sequence>
<feature type="compositionally biased region" description="Polar residues" evidence="1">
    <location>
        <begin position="179"/>
        <end position="195"/>
    </location>
</feature>
<dbReference type="Proteomes" id="UP001152300">
    <property type="component" value="Unassembled WGS sequence"/>
</dbReference>
<evidence type="ECO:0000313" key="3">
    <source>
        <dbReference type="Proteomes" id="UP001152300"/>
    </source>
</evidence>
<dbReference type="OrthoDB" id="5238363at2759"/>
<comment type="caution">
    <text evidence="2">The sequence shown here is derived from an EMBL/GenBank/DDBJ whole genome shotgun (WGS) entry which is preliminary data.</text>
</comment>
<accession>A0A9X0DKW6</accession>
<feature type="region of interest" description="Disordered" evidence="1">
    <location>
        <begin position="179"/>
        <end position="240"/>
    </location>
</feature>
<name>A0A9X0DKW6_9HELO</name>
<evidence type="ECO:0000256" key="1">
    <source>
        <dbReference type="SAM" id="MobiDB-lite"/>
    </source>
</evidence>